<dbReference type="AlphaFoldDB" id="A0AA45WZ43"/>
<comment type="caution">
    <text evidence="2">The sequence shown here is derived from an EMBL/GenBank/DDBJ whole genome shotgun (WGS) entry which is preliminary data.</text>
</comment>
<dbReference type="InterPro" id="IPR036397">
    <property type="entry name" value="RNaseH_sf"/>
</dbReference>
<dbReference type="Proteomes" id="UP001158066">
    <property type="component" value="Unassembled WGS sequence"/>
</dbReference>
<dbReference type="RefSeq" id="WP_283410877.1">
    <property type="nucleotide sequence ID" value="NZ_FXUF01000025.1"/>
</dbReference>
<dbReference type="GO" id="GO:0003676">
    <property type="term" value="F:nucleic acid binding"/>
    <property type="evidence" value="ECO:0007669"/>
    <property type="project" value="InterPro"/>
</dbReference>
<dbReference type="Pfam" id="PF09299">
    <property type="entry name" value="Mu-transpos_C"/>
    <property type="match status" value="1"/>
</dbReference>
<dbReference type="EMBL" id="FXUF01000025">
    <property type="protein sequence ID" value="SMP72006.1"/>
    <property type="molecule type" value="Genomic_DNA"/>
</dbReference>
<organism evidence="2 3">
    <name type="scientific">Anoxynatronum buryatiense</name>
    <dbReference type="NCBI Taxonomy" id="489973"/>
    <lineage>
        <taxon>Bacteria</taxon>
        <taxon>Bacillati</taxon>
        <taxon>Bacillota</taxon>
        <taxon>Clostridia</taxon>
        <taxon>Eubacteriales</taxon>
        <taxon>Clostridiaceae</taxon>
        <taxon>Anoxynatronum</taxon>
    </lineage>
</organism>
<feature type="domain" description="Integrase catalytic" evidence="1">
    <location>
        <begin position="275"/>
        <end position="420"/>
    </location>
</feature>
<keyword evidence="3" id="KW-1185">Reference proteome</keyword>
<dbReference type="PROSITE" id="PS50994">
    <property type="entry name" value="INTEGRASE"/>
    <property type="match status" value="1"/>
</dbReference>
<dbReference type="InterPro" id="IPR012337">
    <property type="entry name" value="RNaseH-like_sf"/>
</dbReference>
<reference evidence="2" key="1">
    <citation type="submission" date="2017-05" db="EMBL/GenBank/DDBJ databases">
        <authorList>
            <person name="Varghese N."/>
            <person name="Submissions S."/>
        </authorList>
    </citation>
    <scope>NUCLEOTIDE SEQUENCE</scope>
    <source>
        <strain evidence="2">Su22</strain>
    </source>
</reference>
<evidence type="ECO:0000313" key="3">
    <source>
        <dbReference type="Proteomes" id="UP001158066"/>
    </source>
</evidence>
<evidence type="ECO:0000313" key="2">
    <source>
        <dbReference type="EMBL" id="SMP72006.1"/>
    </source>
</evidence>
<gene>
    <name evidence="2" type="ORF">SAMN06296020_1255</name>
</gene>
<dbReference type="GO" id="GO:0015074">
    <property type="term" value="P:DNA integration"/>
    <property type="evidence" value="ECO:0007669"/>
    <property type="project" value="InterPro"/>
</dbReference>
<protein>
    <submittedName>
        <fullName evidence="2">Mu transposase, C-terminal</fullName>
    </submittedName>
</protein>
<dbReference type="SUPFAM" id="SSF53098">
    <property type="entry name" value="Ribonuclease H-like"/>
    <property type="match status" value="1"/>
</dbReference>
<accession>A0AA45WZ43</accession>
<sequence length="706" mass="81688">MKVMVNSLIQWKENQSIARILWMDPMTNTCIGFPISEKKMSFKLYEKEWIDKEIETGKAVILSEDEWMVTVAIPDDSISEAAKSKRDKAWAIISEIHHVPDVFNQERRAALIRGACKKFSISQKTVYNILKKYWKYGMTKNALLPNYENCGGKNKERHSYTSKLKINSAIENAVIDVEVKRKFKLALEKYYHSGKRNSLATTYRLMIREYFTHDFKIKDGVKVPVLNEDVPVPTLRQFRYWVGKNNNDKISISKREGLKHYQSNARPLLGDSTYEVTGPGAVFQIDATVVDLYLVSRYERSWIIGRPVLYLVMDTFSRVIAGVYVGVEAPSWIGAMMALENATSDKVSYCRGHGIHIIEDEWPASHVPQTIMADRGEFEGKSPEGGLIEGLHISIQNSSSYRGDMKAIVERHFRTIHDRIKPFVPGYINVDFQKRGGKDYRLDATLDIHQFTKIIIKIALHHNNFHLLKNYQREVGMIEDGIESIPNDIWNWGIRNKSGCLRSFPPDIIKLNLMPTEVASVTERGIRFHGMLYGSEKAMREQWFQKAKIHGSWKLKVSYDVRSMSAIYVRAGDKREYEKCYLLEHQERYKSRTYEEVAHLHVMEKQMQKKAEIALLQNEFDIISEIEAVVQEAQVLKNTDRTISKKNIFDGIRENRDFEKSVMREAEAFEINVDKSGNEPKVMSSEKVRGSILSMDLLRQKQEEKR</sequence>
<dbReference type="InterPro" id="IPR001584">
    <property type="entry name" value="Integrase_cat-core"/>
</dbReference>
<evidence type="ECO:0000259" key="1">
    <source>
        <dbReference type="PROSITE" id="PS50994"/>
    </source>
</evidence>
<name>A0AA45WZ43_9CLOT</name>
<dbReference type="InterPro" id="IPR015378">
    <property type="entry name" value="Transposase-like_Mu_C"/>
</dbReference>
<dbReference type="Gene3D" id="3.30.420.10">
    <property type="entry name" value="Ribonuclease H-like superfamily/Ribonuclease H"/>
    <property type="match status" value="1"/>
</dbReference>
<proteinExistence type="predicted"/>